<keyword evidence="4" id="KW-0328">Glycosyltransferase</keyword>
<dbReference type="Proteomes" id="UP001597260">
    <property type="component" value="Unassembled WGS sequence"/>
</dbReference>
<evidence type="ECO:0000256" key="1">
    <source>
        <dbReference type="ARBA" id="ARBA00022679"/>
    </source>
</evidence>
<feature type="domain" description="Glycosyltransferase 2-like" evidence="2">
    <location>
        <begin position="12"/>
        <end position="141"/>
    </location>
</feature>
<dbReference type="PANTHER" id="PTHR43685:SF3">
    <property type="entry name" value="SLR2126 PROTEIN"/>
    <property type="match status" value="1"/>
</dbReference>
<keyword evidence="5" id="KW-1185">Reference proteome</keyword>
<dbReference type="Pfam" id="PF02709">
    <property type="entry name" value="Glyco_transf_7C"/>
    <property type="match status" value="1"/>
</dbReference>
<dbReference type="InterPro" id="IPR029044">
    <property type="entry name" value="Nucleotide-diphossugar_trans"/>
</dbReference>
<dbReference type="Gene3D" id="3.90.550.10">
    <property type="entry name" value="Spore Coat Polysaccharide Biosynthesis Protein SpsA, Chain A"/>
    <property type="match status" value="1"/>
</dbReference>
<gene>
    <name evidence="4" type="ORF">ACFQ4H_01035</name>
</gene>
<evidence type="ECO:0000313" key="4">
    <source>
        <dbReference type="EMBL" id="MFD1319665.1"/>
    </source>
</evidence>
<reference evidence="5" key="1">
    <citation type="journal article" date="2019" name="Int. J. Syst. Evol. Microbiol.">
        <title>The Global Catalogue of Microorganisms (GCM) 10K type strain sequencing project: providing services to taxonomists for standard genome sequencing and annotation.</title>
        <authorList>
            <consortium name="The Broad Institute Genomics Platform"/>
            <consortium name="The Broad Institute Genome Sequencing Center for Infectious Disease"/>
            <person name="Wu L."/>
            <person name="Ma J."/>
        </authorList>
    </citation>
    <scope>NUCLEOTIDE SEQUENCE [LARGE SCALE GENOMIC DNA]</scope>
    <source>
        <strain evidence="5">JCM 31037</strain>
    </source>
</reference>
<dbReference type="Pfam" id="PF00535">
    <property type="entry name" value="Glycos_transf_2"/>
    <property type="match status" value="1"/>
</dbReference>
<protein>
    <submittedName>
        <fullName evidence="4">Glycosyltransferase family 2 protein</fullName>
        <ecNumber evidence="4">2.4.-.-</ecNumber>
    </submittedName>
</protein>
<evidence type="ECO:0000313" key="5">
    <source>
        <dbReference type="Proteomes" id="UP001597260"/>
    </source>
</evidence>
<dbReference type="RefSeq" id="WP_377565780.1">
    <property type="nucleotide sequence ID" value="NZ_JBHTMP010000001.1"/>
</dbReference>
<dbReference type="SUPFAM" id="SSF53448">
    <property type="entry name" value="Nucleotide-diphospho-sugar transferases"/>
    <property type="match status" value="1"/>
</dbReference>
<sequence length="460" mass="50876">MDHRPDGAIELSVVVPTYEDAQCLELTLRSLARQSLAAERFEVIVVRDGGEADGYADIPDAGKGLNLHLVELSEQRGRAAARNEGVRHATAGLLLFLDADSYATPRLLERHLAHHRVAGRPAVLIGRRDEIGLEHIEAALTGQETIPTPRRRADGGGDLRFPAGDPAGEEWLQAGWLFSFTHNVSVSRALFDEVGGFDERFGLRWGLEDIELFYRVHRHLGLTERNFAYDDQAAAYHLPHHRNIDRNWGDFAANRNLVADTYRVVEWEFFGMLEVYDSAERIVHYRSAVADCVRRSACRIGPAVEHLSSRLPGPRVLWVGTGSDQMALPAETLTFDYAAPPSQTNFHLVGMDPPIAPGSLDAVVSVEFWRYLRWDDLCQFLNVAGRLADEIHLVSTGETLAAPFTPSPANLGYLRRVLRVAFETELAEVDGVGTVLTLRPHRAPAQLAQAGMADTSTPTA</sequence>
<keyword evidence="1 4" id="KW-0808">Transferase</keyword>
<dbReference type="GO" id="GO:0016757">
    <property type="term" value="F:glycosyltransferase activity"/>
    <property type="evidence" value="ECO:0007669"/>
    <property type="project" value="UniProtKB-KW"/>
</dbReference>
<evidence type="ECO:0000259" key="2">
    <source>
        <dbReference type="Pfam" id="PF00535"/>
    </source>
</evidence>
<proteinExistence type="predicted"/>
<name>A0ABW3Y6W0_9ACTN</name>
<dbReference type="InterPro" id="IPR050834">
    <property type="entry name" value="Glycosyltransf_2"/>
</dbReference>
<dbReference type="PANTHER" id="PTHR43685">
    <property type="entry name" value="GLYCOSYLTRANSFERASE"/>
    <property type="match status" value="1"/>
</dbReference>
<dbReference type="EC" id="2.4.-.-" evidence="4"/>
<feature type="domain" description="Galactosyltransferase C-terminal" evidence="3">
    <location>
        <begin position="183"/>
        <end position="240"/>
    </location>
</feature>
<dbReference type="InterPro" id="IPR027791">
    <property type="entry name" value="Galactosyl_T_C"/>
</dbReference>
<dbReference type="InterPro" id="IPR001173">
    <property type="entry name" value="Glyco_trans_2-like"/>
</dbReference>
<comment type="caution">
    <text evidence="4">The sequence shown here is derived from an EMBL/GenBank/DDBJ whole genome shotgun (WGS) entry which is preliminary data.</text>
</comment>
<evidence type="ECO:0000259" key="3">
    <source>
        <dbReference type="Pfam" id="PF02709"/>
    </source>
</evidence>
<organism evidence="4 5">
    <name type="scientific">Micromonospora sonneratiae</name>
    <dbReference type="NCBI Taxonomy" id="1184706"/>
    <lineage>
        <taxon>Bacteria</taxon>
        <taxon>Bacillati</taxon>
        <taxon>Actinomycetota</taxon>
        <taxon>Actinomycetes</taxon>
        <taxon>Micromonosporales</taxon>
        <taxon>Micromonosporaceae</taxon>
        <taxon>Micromonospora</taxon>
    </lineage>
</organism>
<accession>A0ABW3Y6W0</accession>
<dbReference type="EMBL" id="JBHTMP010000001">
    <property type="protein sequence ID" value="MFD1319665.1"/>
    <property type="molecule type" value="Genomic_DNA"/>
</dbReference>